<protein>
    <recommendedName>
        <fullName evidence="5">PCI domain-containing protein</fullName>
    </recommendedName>
</protein>
<dbReference type="SMART" id="SM00088">
    <property type="entry name" value="PINT"/>
    <property type="match status" value="1"/>
</dbReference>
<evidence type="ECO:0000313" key="7">
    <source>
        <dbReference type="Proteomes" id="UP001233271"/>
    </source>
</evidence>
<dbReference type="PANTHER" id="PTHR15350">
    <property type="entry name" value="COP9 SIGNALOSOME COMPLEX SUBUNIT 7/DENDRITIC CELL PROTEIN GA17"/>
    <property type="match status" value="1"/>
</dbReference>
<dbReference type="EMBL" id="AP028219">
    <property type="protein sequence ID" value="BEI94717.1"/>
    <property type="molecule type" value="Genomic_DNA"/>
</dbReference>
<accession>A0AA48LA47</accession>
<organism evidence="6 7">
    <name type="scientific">Cutaneotrichosporon cavernicola</name>
    <dbReference type="NCBI Taxonomy" id="279322"/>
    <lineage>
        <taxon>Eukaryota</taxon>
        <taxon>Fungi</taxon>
        <taxon>Dikarya</taxon>
        <taxon>Basidiomycota</taxon>
        <taxon>Agaricomycotina</taxon>
        <taxon>Tremellomycetes</taxon>
        <taxon>Trichosporonales</taxon>
        <taxon>Trichosporonaceae</taxon>
        <taxon>Cutaneotrichosporon</taxon>
    </lineage>
</organism>
<feature type="coiled-coil region" evidence="3">
    <location>
        <begin position="173"/>
        <end position="200"/>
    </location>
</feature>
<dbReference type="GeneID" id="85498587"/>
<keyword evidence="2" id="KW-0736">Signalosome</keyword>
<gene>
    <name evidence="6" type="ORF">CcaverHIS019_0702980</name>
</gene>
<dbReference type="InterPro" id="IPR045237">
    <property type="entry name" value="COPS7/eIF3m"/>
</dbReference>
<dbReference type="Proteomes" id="UP001233271">
    <property type="component" value="Chromosome 7b"/>
</dbReference>
<name>A0AA48LA47_9TREE</name>
<feature type="region of interest" description="Disordered" evidence="4">
    <location>
        <begin position="245"/>
        <end position="279"/>
    </location>
</feature>
<evidence type="ECO:0000259" key="5">
    <source>
        <dbReference type="PROSITE" id="PS50250"/>
    </source>
</evidence>
<feature type="domain" description="PCI" evidence="5">
    <location>
        <begin position="1"/>
        <end position="154"/>
    </location>
</feature>
<comment type="similarity">
    <text evidence="1">Belongs to the CSN7/EIF3M family. CSN7 subfamily.</text>
</comment>
<evidence type="ECO:0000256" key="4">
    <source>
        <dbReference type="SAM" id="MobiDB-lite"/>
    </source>
</evidence>
<sequence length="279" mass="30582">MAEHSLEPFLILARGTKGAGAAKVILDATAAPGVYTFGELLDVPSIKDLQTDLTHAKSYRLLQLFAYGTLADYTASPDAFPSLSLAHVTKLKHLTLLSLALQTRALPYSELTQALGTASTPELEALIIDAIYAGLLTGKIHHYEQVLHVDSVTGRDLRPSDLGVVKGGLEMWCRNTQSLLAALDEQIAAARKRAEDDRERDKLFHNSLDMAYVDVRKDSARRFKAVGRPQDERADAIDVDDDYGTVTNMVTDEPPRLVRSVGQRSADGLDERAKKRAKD</sequence>
<dbReference type="Pfam" id="PF22061">
    <property type="entry name" value="CSN7_HB_subdom"/>
    <property type="match status" value="1"/>
</dbReference>
<keyword evidence="7" id="KW-1185">Reference proteome</keyword>
<evidence type="ECO:0000256" key="2">
    <source>
        <dbReference type="ARBA" id="ARBA00022790"/>
    </source>
</evidence>
<dbReference type="PANTHER" id="PTHR15350:SF5">
    <property type="entry name" value="COP9 SIGNALOSOME COMPLEX SUBUNIT 7"/>
    <property type="match status" value="1"/>
</dbReference>
<keyword evidence="3" id="KW-0175">Coiled coil</keyword>
<feature type="compositionally biased region" description="Basic and acidic residues" evidence="4">
    <location>
        <begin position="267"/>
        <end position="279"/>
    </location>
</feature>
<dbReference type="GO" id="GO:0008180">
    <property type="term" value="C:COP9 signalosome"/>
    <property type="evidence" value="ECO:0007669"/>
    <property type="project" value="UniProtKB-KW"/>
</dbReference>
<evidence type="ECO:0000256" key="1">
    <source>
        <dbReference type="ARBA" id="ARBA00008482"/>
    </source>
</evidence>
<reference evidence="6" key="1">
    <citation type="journal article" date="2023" name="BMC Genomics">
        <title>Chromosome-level genome assemblies of Cutaneotrichosporon spp. (Trichosporonales, Basidiomycota) reveal imbalanced evolution between nucleotide sequences and chromosome synteny.</title>
        <authorList>
            <person name="Kobayashi Y."/>
            <person name="Kayamori A."/>
            <person name="Aoki K."/>
            <person name="Shiwa Y."/>
            <person name="Matsutani M."/>
            <person name="Fujita N."/>
            <person name="Sugita T."/>
            <person name="Iwasaki W."/>
            <person name="Tanaka N."/>
            <person name="Takashima M."/>
        </authorList>
    </citation>
    <scope>NUCLEOTIDE SEQUENCE</scope>
    <source>
        <strain evidence="6">HIS019</strain>
    </source>
</reference>
<dbReference type="KEGG" id="ccac:CcaHIS019_0702980"/>
<proteinExistence type="inferred from homology"/>
<evidence type="ECO:0000256" key="3">
    <source>
        <dbReference type="SAM" id="Coils"/>
    </source>
</evidence>
<dbReference type="AlphaFoldDB" id="A0AA48LA47"/>
<evidence type="ECO:0000313" key="6">
    <source>
        <dbReference type="EMBL" id="BEI94717.1"/>
    </source>
</evidence>
<dbReference type="Pfam" id="PF01399">
    <property type="entry name" value="PCI"/>
    <property type="match status" value="1"/>
</dbReference>
<dbReference type="RefSeq" id="XP_060459982.1">
    <property type="nucleotide sequence ID" value="XM_060603716.1"/>
</dbReference>
<dbReference type="InterPro" id="IPR000717">
    <property type="entry name" value="PCI_dom"/>
</dbReference>
<dbReference type="PROSITE" id="PS50250">
    <property type="entry name" value="PCI"/>
    <property type="match status" value="1"/>
</dbReference>